<keyword evidence="1" id="KW-0812">Transmembrane</keyword>
<accession>A0A8K0WQH1</accession>
<dbReference type="OrthoDB" id="5214669at2759"/>
<sequence length="144" mass="15586">MSSKLLSTETTLAIPDKATLSPIEKYSSNYSTPSSIRSADPFNTDIEAVATTNSRDICMSKTTTTNGPCHDKSDLMVWPTRKHWAQRDKAAKIKRSCTCMAQLSPRNRMLAKIGIVLLVVGIAVSVGFGISKPLGAPIWGDNNS</sequence>
<keyword evidence="1" id="KW-0472">Membrane</keyword>
<organism evidence="2 3">
    <name type="scientific">Stachybotrys elegans</name>
    <dbReference type="NCBI Taxonomy" id="80388"/>
    <lineage>
        <taxon>Eukaryota</taxon>
        <taxon>Fungi</taxon>
        <taxon>Dikarya</taxon>
        <taxon>Ascomycota</taxon>
        <taxon>Pezizomycotina</taxon>
        <taxon>Sordariomycetes</taxon>
        <taxon>Hypocreomycetidae</taxon>
        <taxon>Hypocreales</taxon>
        <taxon>Stachybotryaceae</taxon>
        <taxon>Stachybotrys</taxon>
    </lineage>
</organism>
<proteinExistence type="predicted"/>
<evidence type="ECO:0000256" key="1">
    <source>
        <dbReference type="SAM" id="Phobius"/>
    </source>
</evidence>
<dbReference type="Proteomes" id="UP000813444">
    <property type="component" value="Unassembled WGS sequence"/>
</dbReference>
<dbReference type="EMBL" id="JAGPNK010000007">
    <property type="protein sequence ID" value="KAH7318114.1"/>
    <property type="molecule type" value="Genomic_DNA"/>
</dbReference>
<dbReference type="AlphaFoldDB" id="A0A8K0WQH1"/>
<evidence type="ECO:0000313" key="3">
    <source>
        <dbReference type="Proteomes" id="UP000813444"/>
    </source>
</evidence>
<name>A0A8K0WQH1_9HYPO</name>
<comment type="caution">
    <text evidence="2">The sequence shown here is derived from an EMBL/GenBank/DDBJ whole genome shotgun (WGS) entry which is preliminary data.</text>
</comment>
<feature type="transmembrane region" description="Helical" evidence="1">
    <location>
        <begin position="110"/>
        <end position="130"/>
    </location>
</feature>
<keyword evidence="1" id="KW-1133">Transmembrane helix</keyword>
<keyword evidence="3" id="KW-1185">Reference proteome</keyword>
<protein>
    <submittedName>
        <fullName evidence="2">Uncharacterized protein</fullName>
    </submittedName>
</protein>
<gene>
    <name evidence="2" type="ORF">B0I35DRAFT_478651</name>
</gene>
<reference evidence="2" key="1">
    <citation type="journal article" date="2021" name="Nat. Commun.">
        <title>Genetic determinants of endophytism in the Arabidopsis root mycobiome.</title>
        <authorList>
            <person name="Mesny F."/>
            <person name="Miyauchi S."/>
            <person name="Thiergart T."/>
            <person name="Pickel B."/>
            <person name="Atanasova L."/>
            <person name="Karlsson M."/>
            <person name="Huettel B."/>
            <person name="Barry K.W."/>
            <person name="Haridas S."/>
            <person name="Chen C."/>
            <person name="Bauer D."/>
            <person name="Andreopoulos W."/>
            <person name="Pangilinan J."/>
            <person name="LaButti K."/>
            <person name="Riley R."/>
            <person name="Lipzen A."/>
            <person name="Clum A."/>
            <person name="Drula E."/>
            <person name="Henrissat B."/>
            <person name="Kohler A."/>
            <person name="Grigoriev I.V."/>
            <person name="Martin F.M."/>
            <person name="Hacquard S."/>
        </authorList>
    </citation>
    <scope>NUCLEOTIDE SEQUENCE</scope>
    <source>
        <strain evidence="2">MPI-CAGE-CH-0235</strain>
    </source>
</reference>
<evidence type="ECO:0000313" key="2">
    <source>
        <dbReference type="EMBL" id="KAH7318114.1"/>
    </source>
</evidence>